<keyword evidence="2" id="KW-1185">Reference proteome</keyword>
<dbReference type="RefSeq" id="WP_203086903.1">
    <property type="nucleotide sequence ID" value="NZ_JAEUZA010000001.1"/>
</dbReference>
<protein>
    <submittedName>
        <fullName evidence="1">Uncharacterized protein</fullName>
    </submittedName>
</protein>
<organism evidence="1 2">
    <name type="scientific">Alkalicoccobacillus gibsonii</name>
    <dbReference type="NCBI Taxonomy" id="79881"/>
    <lineage>
        <taxon>Bacteria</taxon>
        <taxon>Bacillati</taxon>
        <taxon>Bacillota</taxon>
        <taxon>Bacilli</taxon>
        <taxon>Bacillales</taxon>
        <taxon>Bacillaceae</taxon>
        <taxon>Alkalicoccobacillus</taxon>
    </lineage>
</organism>
<gene>
    <name evidence="1" type="ORF">MKY91_10400</name>
</gene>
<evidence type="ECO:0000313" key="2">
    <source>
        <dbReference type="Proteomes" id="UP001418796"/>
    </source>
</evidence>
<proteinExistence type="predicted"/>
<evidence type="ECO:0000313" key="1">
    <source>
        <dbReference type="EMBL" id="MEN0643556.1"/>
    </source>
</evidence>
<accession>A0ABU9VKX7</accession>
<dbReference type="EMBL" id="JBCITK010000001">
    <property type="protein sequence ID" value="MEN0643556.1"/>
    <property type="molecule type" value="Genomic_DNA"/>
</dbReference>
<sequence length="67" mass="7599">MDVMKNDAYAQSVLKRLEKAINTVEANIAAELGEMNGEQVQQANLFIKEARSDYLDAQQYVTKQSYL</sequence>
<comment type="caution">
    <text evidence="1">The sequence shown here is derived from an EMBL/GenBank/DDBJ whole genome shotgun (WGS) entry which is preliminary data.</text>
</comment>
<dbReference type="Proteomes" id="UP001418796">
    <property type="component" value="Unassembled WGS sequence"/>
</dbReference>
<reference evidence="1 2" key="1">
    <citation type="submission" date="2024-03" db="EMBL/GenBank/DDBJ databases">
        <title>Bacilli Hybrid Assemblies.</title>
        <authorList>
            <person name="Kovac J."/>
        </authorList>
    </citation>
    <scope>NUCLEOTIDE SEQUENCE [LARGE SCALE GENOMIC DNA]</scope>
    <source>
        <strain evidence="1 2">FSL R7-0666</strain>
    </source>
</reference>
<name>A0ABU9VKX7_9BACI</name>